<feature type="active site" description="Proton donor" evidence="4">
    <location>
        <position position="121"/>
    </location>
</feature>
<evidence type="ECO:0000313" key="6">
    <source>
        <dbReference type="EMBL" id="EGO64037.1"/>
    </source>
</evidence>
<gene>
    <name evidence="6" type="ORF">ALO_09834</name>
</gene>
<evidence type="ECO:0000256" key="2">
    <source>
        <dbReference type="ARBA" id="ARBA00022801"/>
    </source>
</evidence>
<dbReference type="CDD" id="cd16344">
    <property type="entry name" value="LMWPAP"/>
    <property type="match status" value="1"/>
</dbReference>
<evidence type="ECO:0000256" key="3">
    <source>
        <dbReference type="ARBA" id="ARBA00022912"/>
    </source>
</evidence>
<feature type="domain" description="Phosphotyrosine protein phosphatase I" evidence="5">
    <location>
        <begin position="2"/>
        <end position="147"/>
    </location>
</feature>
<sequence length="157" mass="17089">MLRILLVCTGNTCRSPMAEAVLRDKIRAAGQEDNIKVLSAGIAAGGEYAAADEAVAVMQERNLDLSRHLSRQVTPEWIGAADLILTMTQGHKANLLRLAPSARDKTYTLAEFSGEGWDVPDPVGQSLAVYRACACQIESLLDKAWEKIMERAGKPHQ</sequence>
<dbReference type="InterPro" id="IPR036196">
    <property type="entry name" value="Ptyr_pPase_sf"/>
</dbReference>
<evidence type="ECO:0000256" key="4">
    <source>
        <dbReference type="PIRSR" id="PIRSR617867-1"/>
    </source>
</evidence>
<accession>F7NIR4</accession>
<dbReference type="STRING" id="1009370.ALO_09834"/>
<dbReference type="PANTHER" id="PTHR11717:SF31">
    <property type="entry name" value="LOW MOLECULAR WEIGHT PROTEIN-TYROSINE-PHOSPHATASE ETP-RELATED"/>
    <property type="match status" value="1"/>
</dbReference>
<feature type="active site" description="Nucleophile" evidence="4">
    <location>
        <position position="8"/>
    </location>
</feature>
<proteinExistence type="inferred from homology"/>
<evidence type="ECO:0000313" key="7">
    <source>
        <dbReference type="Proteomes" id="UP000003240"/>
    </source>
</evidence>
<dbReference type="EMBL" id="AFGF01000079">
    <property type="protein sequence ID" value="EGO64037.1"/>
    <property type="molecule type" value="Genomic_DNA"/>
</dbReference>
<evidence type="ECO:0000259" key="5">
    <source>
        <dbReference type="SMART" id="SM00226"/>
    </source>
</evidence>
<reference evidence="6 7" key="1">
    <citation type="journal article" date="2011" name="EMBO J.">
        <title>Structural diversity of bacterial flagellar motors.</title>
        <authorList>
            <person name="Chen S."/>
            <person name="Beeby M."/>
            <person name="Murphy G.E."/>
            <person name="Leadbetter J.R."/>
            <person name="Hendrixson D.R."/>
            <person name="Briegel A."/>
            <person name="Li Z."/>
            <person name="Shi J."/>
            <person name="Tocheva E.I."/>
            <person name="Muller A."/>
            <person name="Dobro M.J."/>
            <person name="Jensen G.J."/>
        </authorList>
    </citation>
    <scope>NUCLEOTIDE SEQUENCE [LARGE SCALE GENOMIC DNA]</scope>
    <source>
        <strain evidence="6 7">DSM 6540</strain>
    </source>
</reference>
<dbReference type="InterPro" id="IPR050438">
    <property type="entry name" value="LMW_PTPase"/>
</dbReference>
<dbReference type="Proteomes" id="UP000003240">
    <property type="component" value="Unassembled WGS sequence"/>
</dbReference>
<dbReference type="PANTHER" id="PTHR11717">
    <property type="entry name" value="LOW MOLECULAR WEIGHT PROTEIN TYROSINE PHOSPHATASE"/>
    <property type="match status" value="1"/>
</dbReference>
<dbReference type="OrthoDB" id="9784339at2"/>
<dbReference type="PRINTS" id="PR00719">
    <property type="entry name" value="LMWPTPASE"/>
</dbReference>
<dbReference type="InterPro" id="IPR017867">
    <property type="entry name" value="Tyr_phospatase_low_mol_wt"/>
</dbReference>
<feature type="active site" evidence="4">
    <location>
        <position position="14"/>
    </location>
</feature>
<dbReference type="InterPro" id="IPR023485">
    <property type="entry name" value="Ptyr_pPase"/>
</dbReference>
<organism evidence="6 7">
    <name type="scientific">Acetonema longum DSM 6540</name>
    <dbReference type="NCBI Taxonomy" id="1009370"/>
    <lineage>
        <taxon>Bacteria</taxon>
        <taxon>Bacillati</taxon>
        <taxon>Bacillota</taxon>
        <taxon>Negativicutes</taxon>
        <taxon>Acetonemataceae</taxon>
        <taxon>Acetonema</taxon>
    </lineage>
</organism>
<dbReference type="RefSeq" id="WP_004095219.1">
    <property type="nucleotide sequence ID" value="NZ_AFGF01000079.1"/>
</dbReference>
<keyword evidence="2" id="KW-0378">Hydrolase</keyword>
<keyword evidence="7" id="KW-1185">Reference proteome</keyword>
<keyword evidence="3" id="KW-0904">Protein phosphatase</keyword>
<dbReference type="GO" id="GO:0004725">
    <property type="term" value="F:protein tyrosine phosphatase activity"/>
    <property type="evidence" value="ECO:0007669"/>
    <property type="project" value="InterPro"/>
</dbReference>
<dbReference type="SUPFAM" id="SSF52788">
    <property type="entry name" value="Phosphotyrosine protein phosphatases I"/>
    <property type="match status" value="1"/>
</dbReference>
<name>F7NIR4_9FIRM</name>
<comment type="caution">
    <text evidence="6">The sequence shown here is derived from an EMBL/GenBank/DDBJ whole genome shotgun (WGS) entry which is preliminary data.</text>
</comment>
<protein>
    <submittedName>
        <fullName evidence="6">Protein tyrosine phosphatase</fullName>
    </submittedName>
</protein>
<dbReference type="AlphaFoldDB" id="F7NIR4"/>
<dbReference type="Gene3D" id="3.40.50.2300">
    <property type="match status" value="1"/>
</dbReference>
<dbReference type="eggNOG" id="COG0394">
    <property type="taxonomic scope" value="Bacteria"/>
</dbReference>
<comment type="similarity">
    <text evidence="1">Belongs to the low molecular weight phosphotyrosine protein phosphatase family.</text>
</comment>
<dbReference type="SMART" id="SM00226">
    <property type="entry name" value="LMWPc"/>
    <property type="match status" value="1"/>
</dbReference>
<evidence type="ECO:0000256" key="1">
    <source>
        <dbReference type="ARBA" id="ARBA00011063"/>
    </source>
</evidence>
<dbReference type="Pfam" id="PF01451">
    <property type="entry name" value="LMWPc"/>
    <property type="match status" value="1"/>
</dbReference>